<evidence type="ECO:0000313" key="1">
    <source>
        <dbReference type="EMBL" id="CAD5119016.1"/>
    </source>
</evidence>
<dbReference type="InterPro" id="IPR024079">
    <property type="entry name" value="MetalloPept_cat_dom_sf"/>
</dbReference>
<reference evidence="1 2" key="1">
    <citation type="submission" date="2020-08" db="EMBL/GenBank/DDBJ databases">
        <authorList>
            <person name="Hejnol A."/>
        </authorList>
    </citation>
    <scope>NUCLEOTIDE SEQUENCE [LARGE SCALE GENOMIC DNA]</scope>
</reference>
<organism evidence="1 2">
    <name type="scientific">Dimorphilus gyrociliatus</name>
    <dbReference type="NCBI Taxonomy" id="2664684"/>
    <lineage>
        <taxon>Eukaryota</taxon>
        <taxon>Metazoa</taxon>
        <taxon>Spiralia</taxon>
        <taxon>Lophotrochozoa</taxon>
        <taxon>Annelida</taxon>
        <taxon>Polychaeta</taxon>
        <taxon>Polychaeta incertae sedis</taxon>
        <taxon>Dinophilidae</taxon>
        <taxon>Dimorphilus</taxon>
    </lineage>
</organism>
<name>A0A7I8VSS0_9ANNE</name>
<comment type="caution">
    <text evidence="1">The sequence shown here is derived from an EMBL/GenBank/DDBJ whole genome shotgun (WGS) entry which is preliminary data.</text>
</comment>
<evidence type="ECO:0000313" key="2">
    <source>
        <dbReference type="Proteomes" id="UP000549394"/>
    </source>
</evidence>
<dbReference type="EMBL" id="CAJFCJ010000009">
    <property type="protein sequence ID" value="CAD5119016.1"/>
    <property type="molecule type" value="Genomic_DNA"/>
</dbReference>
<dbReference type="GO" id="GO:0008237">
    <property type="term" value="F:metallopeptidase activity"/>
    <property type="evidence" value="ECO:0007669"/>
    <property type="project" value="InterPro"/>
</dbReference>
<keyword evidence="2" id="KW-1185">Reference proteome</keyword>
<accession>A0A7I8VSS0</accession>
<dbReference type="Proteomes" id="UP000549394">
    <property type="component" value="Unassembled WGS sequence"/>
</dbReference>
<dbReference type="AlphaFoldDB" id="A0A7I8VSS0"/>
<protein>
    <submittedName>
        <fullName evidence="1">Uncharacterized protein</fullName>
    </submittedName>
</protein>
<gene>
    <name evidence="1" type="ORF">DGYR_LOCUS7310</name>
</gene>
<sequence>MSGYCLTVIFGYIYMENKVLGFAFAPNEKESLGMDKGFCSSRTKRRISGAPTDKCVFNVVFLTMTAGINGKGERFTDKLANHFQTDVVFAHEALHALGTKHVLKETHFSIINLILYSIQ</sequence>
<dbReference type="Gene3D" id="3.40.390.10">
    <property type="entry name" value="Collagenase (Catalytic Domain)"/>
    <property type="match status" value="1"/>
</dbReference>
<proteinExistence type="predicted"/>